<proteinExistence type="predicted"/>
<accession>A0ACB8TRN8</accession>
<name>A0ACB8TRN8_9APHY</name>
<dbReference type="Proteomes" id="UP001055072">
    <property type="component" value="Unassembled WGS sequence"/>
</dbReference>
<organism evidence="1 2">
    <name type="scientific">Irpex rosettiformis</name>
    <dbReference type="NCBI Taxonomy" id="378272"/>
    <lineage>
        <taxon>Eukaryota</taxon>
        <taxon>Fungi</taxon>
        <taxon>Dikarya</taxon>
        <taxon>Basidiomycota</taxon>
        <taxon>Agaricomycotina</taxon>
        <taxon>Agaricomycetes</taxon>
        <taxon>Polyporales</taxon>
        <taxon>Irpicaceae</taxon>
        <taxon>Irpex</taxon>
    </lineage>
</organism>
<evidence type="ECO:0000313" key="2">
    <source>
        <dbReference type="Proteomes" id="UP001055072"/>
    </source>
</evidence>
<evidence type="ECO:0000313" key="1">
    <source>
        <dbReference type="EMBL" id="KAI0084634.1"/>
    </source>
</evidence>
<protein>
    <submittedName>
        <fullName evidence="1">Uncharacterized protein</fullName>
    </submittedName>
</protein>
<sequence length="74" mass="8818">MHIRSCYLLAMASVKIMTFFPITRALKYFLLFCLIQPRLVPDSLHHHHSRLYHPVLARKFWYSIGRYVPLCSVI</sequence>
<reference evidence="1" key="1">
    <citation type="journal article" date="2021" name="Environ. Microbiol.">
        <title>Gene family expansions and transcriptome signatures uncover fungal adaptations to wood decay.</title>
        <authorList>
            <person name="Hage H."/>
            <person name="Miyauchi S."/>
            <person name="Viragh M."/>
            <person name="Drula E."/>
            <person name="Min B."/>
            <person name="Chaduli D."/>
            <person name="Navarro D."/>
            <person name="Favel A."/>
            <person name="Norest M."/>
            <person name="Lesage-Meessen L."/>
            <person name="Balint B."/>
            <person name="Merenyi Z."/>
            <person name="de Eugenio L."/>
            <person name="Morin E."/>
            <person name="Martinez A.T."/>
            <person name="Baldrian P."/>
            <person name="Stursova M."/>
            <person name="Martinez M.J."/>
            <person name="Novotny C."/>
            <person name="Magnuson J.K."/>
            <person name="Spatafora J.W."/>
            <person name="Maurice S."/>
            <person name="Pangilinan J."/>
            <person name="Andreopoulos W."/>
            <person name="LaButti K."/>
            <person name="Hundley H."/>
            <person name="Na H."/>
            <person name="Kuo A."/>
            <person name="Barry K."/>
            <person name="Lipzen A."/>
            <person name="Henrissat B."/>
            <person name="Riley R."/>
            <person name="Ahrendt S."/>
            <person name="Nagy L.G."/>
            <person name="Grigoriev I.V."/>
            <person name="Martin F."/>
            <person name="Rosso M.N."/>
        </authorList>
    </citation>
    <scope>NUCLEOTIDE SEQUENCE</scope>
    <source>
        <strain evidence="1">CBS 384.51</strain>
    </source>
</reference>
<comment type="caution">
    <text evidence="1">The sequence shown here is derived from an EMBL/GenBank/DDBJ whole genome shotgun (WGS) entry which is preliminary data.</text>
</comment>
<gene>
    <name evidence="1" type="ORF">BDY19DRAFT_970349</name>
</gene>
<keyword evidence="2" id="KW-1185">Reference proteome</keyword>
<dbReference type="EMBL" id="MU274940">
    <property type="protein sequence ID" value="KAI0084634.1"/>
    <property type="molecule type" value="Genomic_DNA"/>
</dbReference>